<feature type="binding site" evidence="6">
    <location>
        <position position="490"/>
    </location>
    <ligand>
        <name>Ca(2+)</name>
        <dbReference type="ChEBI" id="CHEBI:29108"/>
        <label>1</label>
        <note>catalytic</note>
    </ligand>
</feature>
<feature type="disulfide bond" description="In form B" evidence="7">
    <location>
        <begin position="415"/>
        <end position="737"/>
    </location>
</feature>
<dbReference type="EMBL" id="CAIIXF020000007">
    <property type="protein sequence ID" value="CAH1790344.1"/>
    <property type="molecule type" value="Genomic_DNA"/>
</dbReference>
<evidence type="ECO:0000256" key="6">
    <source>
        <dbReference type="PIRSR" id="PIRSR602640-2"/>
    </source>
</evidence>
<dbReference type="PANTHER" id="PTHR11799">
    <property type="entry name" value="PARAOXONASE"/>
    <property type="match status" value="1"/>
</dbReference>
<keyword evidence="10" id="KW-1185">Reference proteome</keyword>
<feature type="binding site" evidence="6">
    <location>
        <position position="427"/>
    </location>
    <ligand>
        <name>Ca(2+)</name>
        <dbReference type="ChEBI" id="CHEBI:29108"/>
        <label>1</label>
        <note>catalytic</note>
    </ligand>
</feature>
<dbReference type="InterPro" id="IPR051288">
    <property type="entry name" value="Serum_paraoxonase/arylesterase"/>
</dbReference>
<evidence type="ECO:0000313" key="10">
    <source>
        <dbReference type="Proteomes" id="UP000749559"/>
    </source>
</evidence>
<dbReference type="OrthoDB" id="6110468at2759"/>
<evidence type="ECO:0008006" key="11">
    <source>
        <dbReference type="Google" id="ProtNLM"/>
    </source>
</evidence>
<keyword evidence="4" id="KW-0325">Glycoprotein</keyword>
<keyword evidence="6" id="KW-0479">Metal-binding</keyword>
<name>A0A8S4P806_OWEFU</name>
<feature type="binding site" evidence="6">
    <location>
        <position position="646"/>
    </location>
    <ligand>
        <name>Ca(2+)</name>
        <dbReference type="ChEBI" id="CHEBI:29108"/>
        <label>1</label>
        <note>catalytic</note>
    </ligand>
</feature>
<dbReference type="GO" id="GO:0004064">
    <property type="term" value="F:arylesterase activity"/>
    <property type="evidence" value="ECO:0007669"/>
    <property type="project" value="InterPro"/>
</dbReference>
<dbReference type="Pfam" id="PF01731">
    <property type="entry name" value="Arylesterase"/>
    <property type="match status" value="1"/>
</dbReference>
<gene>
    <name evidence="9" type="ORF">OFUS_LOCUS15558</name>
</gene>
<feature type="region of interest" description="Disordered" evidence="8">
    <location>
        <begin position="148"/>
        <end position="171"/>
    </location>
</feature>
<feature type="region of interest" description="Disordered" evidence="8">
    <location>
        <begin position="223"/>
        <end position="243"/>
    </location>
</feature>
<comment type="caution">
    <text evidence="9">The sequence shown here is derived from an EMBL/GenBank/DDBJ whole genome shotgun (WGS) entry which is preliminary data.</text>
</comment>
<dbReference type="PANTHER" id="PTHR11799:SF12">
    <property type="entry name" value="PARAOXONASE-RELATED"/>
    <property type="match status" value="1"/>
</dbReference>
<keyword evidence="2" id="KW-0378">Hydrolase</keyword>
<evidence type="ECO:0000256" key="5">
    <source>
        <dbReference type="PIRSR" id="PIRSR602640-1"/>
    </source>
</evidence>
<accession>A0A8S4P806</accession>
<feature type="compositionally biased region" description="Basic and acidic residues" evidence="8">
    <location>
        <begin position="155"/>
        <end position="171"/>
    </location>
</feature>
<feature type="binding site" evidence="6">
    <location>
        <position position="543"/>
    </location>
    <ligand>
        <name>Ca(2+)</name>
        <dbReference type="ChEBI" id="CHEBI:29108"/>
        <label>1</label>
        <note>catalytic</note>
    </ligand>
</feature>
<dbReference type="InterPro" id="IPR002640">
    <property type="entry name" value="Arylesterase"/>
</dbReference>
<evidence type="ECO:0000256" key="2">
    <source>
        <dbReference type="ARBA" id="ARBA00022801"/>
    </source>
</evidence>
<sequence length="742" mass="83157">MYSTSLSVKDIAHRVRGSTANNWFTDHTAEDNNAEYVGPPSPRCGSPEGKRNAYLRGHRDNIQTILNDGPGTYLGHKRSYTDPSPIPRVKPEAVEIYESHQGRKLATMMTEYGMLPLSGRPVARIKPEAQDLSYDHKGGRMANLLNNYGNNPRSARPEPRIKAEAESSAELDKGKRMDTLIHSYATMGVSARVPRVKPEAECSADLDRGKRMDKLLHKYQKQEEFTPRPVPRVKREAEDSAELDKGKRMDGLIHKYNKLPQSARPVPRVKPEANDVAEAHKGKKTEKLLHEYGELGLSVRPAPRVKPEAESTAERGRGIVQHLFHKYHQLPTSPRPQSRTKGGEYIYPDRSQIEPVLRHFPRTGKNGSSLCSVSSKMLKRIVAVVVFGILAQRIFLLVRLLGFHTTLYNHRPGPCRVVPGIGEGSEDMQQLSDGLTIISGGMKRFDNPSAVAEANGNLYLFDFNVPDANVEKLKIKGDIFNKKTFNPHGLSLFEDPKSGEVYVFVVNHPPEGDQIEKFTFDRNSKTLTHLQSIKHDTFTVLNDIVALDGTRFYVTRYDYFRHPALRALSVLFGLKWGSVIYIDTKKNSFATVATGMLTPNGINASPDKKYIYVANIGDRNIVVFKRDESDNSLTEARTLDLYAMTDNIDVDPLSGDLWLGVQAVGHLSAAYLADHDHKIPDLKAPSRVLYVKMSKAAEPQEVRDVFVDDTMIFASSVATRYKDAMLVGSVYHNMVYCQLKSF</sequence>
<dbReference type="SUPFAM" id="SSF63829">
    <property type="entry name" value="Calcium-dependent phosphotriesterase"/>
    <property type="match status" value="1"/>
</dbReference>
<keyword evidence="3 7" id="KW-1015">Disulfide bond</keyword>
<feature type="binding site" evidence="6">
    <location>
        <position position="600"/>
    </location>
    <ligand>
        <name>Ca(2+)</name>
        <dbReference type="ChEBI" id="CHEBI:29108"/>
        <label>1</label>
        <note>catalytic</note>
    </ligand>
</feature>
<organism evidence="9 10">
    <name type="scientific">Owenia fusiformis</name>
    <name type="common">Polychaete worm</name>
    <dbReference type="NCBI Taxonomy" id="6347"/>
    <lineage>
        <taxon>Eukaryota</taxon>
        <taxon>Metazoa</taxon>
        <taxon>Spiralia</taxon>
        <taxon>Lophotrochozoa</taxon>
        <taxon>Annelida</taxon>
        <taxon>Polychaeta</taxon>
        <taxon>Sedentaria</taxon>
        <taxon>Canalipalpata</taxon>
        <taxon>Sabellida</taxon>
        <taxon>Oweniida</taxon>
        <taxon>Oweniidae</taxon>
        <taxon>Owenia</taxon>
    </lineage>
</organism>
<comment type="cofactor">
    <cofactor evidence="6">
        <name>Ca(2+)</name>
        <dbReference type="ChEBI" id="CHEBI:29108"/>
    </cofactor>
    <text evidence="6">Binds 2 calcium ions per subunit.</text>
</comment>
<reference evidence="9" key="1">
    <citation type="submission" date="2022-03" db="EMBL/GenBank/DDBJ databases">
        <authorList>
            <person name="Martin C."/>
        </authorList>
    </citation>
    <scope>NUCLEOTIDE SEQUENCE</scope>
</reference>
<feature type="binding site" evidence="6">
    <location>
        <position position="426"/>
    </location>
    <ligand>
        <name>Ca(2+)</name>
        <dbReference type="ChEBI" id="CHEBI:29108"/>
        <label>1</label>
        <note>catalytic</note>
    </ligand>
</feature>
<feature type="binding site" evidence="6">
    <location>
        <position position="647"/>
    </location>
    <ligand>
        <name>Ca(2+)</name>
        <dbReference type="ChEBI" id="CHEBI:29108"/>
        <label>1</label>
        <note>catalytic</note>
    </ligand>
</feature>
<feature type="compositionally biased region" description="Basic and acidic residues" evidence="8">
    <location>
        <begin position="233"/>
        <end position="243"/>
    </location>
</feature>
<dbReference type="Gene3D" id="2.120.10.30">
    <property type="entry name" value="TolB, C-terminal domain"/>
    <property type="match status" value="1"/>
</dbReference>
<dbReference type="PRINTS" id="PR01785">
    <property type="entry name" value="PARAOXONASE"/>
</dbReference>
<feature type="binding site" evidence="6">
    <location>
        <position position="542"/>
    </location>
    <ligand>
        <name>Ca(2+)</name>
        <dbReference type="ChEBI" id="CHEBI:29108"/>
        <label>1</label>
        <note>catalytic</note>
    </ligand>
</feature>
<keyword evidence="6" id="KW-0106">Calcium</keyword>
<dbReference type="GO" id="GO:0046872">
    <property type="term" value="F:metal ion binding"/>
    <property type="evidence" value="ECO:0007669"/>
    <property type="project" value="UniProtKB-KW"/>
</dbReference>
<feature type="active site" description="Proton acceptor" evidence="5">
    <location>
        <position position="488"/>
    </location>
</feature>
<evidence type="ECO:0000256" key="3">
    <source>
        <dbReference type="ARBA" id="ARBA00023157"/>
    </source>
</evidence>
<evidence type="ECO:0000256" key="1">
    <source>
        <dbReference type="ARBA" id="ARBA00008595"/>
    </source>
</evidence>
<evidence type="ECO:0000256" key="4">
    <source>
        <dbReference type="ARBA" id="ARBA00023180"/>
    </source>
</evidence>
<dbReference type="Proteomes" id="UP000749559">
    <property type="component" value="Unassembled WGS sequence"/>
</dbReference>
<protein>
    <recommendedName>
        <fullName evidence="11">Arylesterase</fullName>
    </recommendedName>
</protein>
<evidence type="ECO:0000256" key="7">
    <source>
        <dbReference type="PIRSR" id="PIRSR602640-3"/>
    </source>
</evidence>
<evidence type="ECO:0000313" key="9">
    <source>
        <dbReference type="EMBL" id="CAH1790344.1"/>
    </source>
</evidence>
<proteinExistence type="inferred from homology"/>
<comment type="similarity">
    <text evidence="1">Belongs to the paraoxonase family.</text>
</comment>
<dbReference type="AlphaFoldDB" id="A0A8S4P806"/>
<evidence type="ECO:0000256" key="8">
    <source>
        <dbReference type="SAM" id="MobiDB-lite"/>
    </source>
</evidence>
<dbReference type="InterPro" id="IPR011042">
    <property type="entry name" value="6-blade_b-propeller_TolB-like"/>
</dbReference>